<comment type="caution">
    <text evidence="3">The sequence shown here is derived from an EMBL/GenBank/DDBJ whole genome shotgun (WGS) entry which is preliminary data.</text>
</comment>
<gene>
    <name evidence="3" type="ORF">JW984_08745</name>
</gene>
<proteinExistence type="predicted"/>
<keyword evidence="1" id="KW-0472">Membrane</keyword>
<keyword evidence="1" id="KW-0812">Transmembrane</keyword>
<accession>A0A9D8KGB3</accession>
<evidence type="ECO:0000256" key="1">
    <source>
        <dbReference type="SAM" id="Phobius"/>
    </source>
</evidence>
<dbReference type="InterPro" id="IPR011723">
    <property type="entry name" value="Znf/thioredoxin_put"/>
</dbReference>
<keyword evidence="1" id="KW-1133">Transmembrane helix</keyword>
<feature type="domain" description="Zinc finger/thioredoxin putative" evidence="2">
    <location>
        <begin position="1"/>
        <end position="35"/>
    </location>
</feature>
<dbReference type="NCBIfam" id="TIGR02098">
    <property type="entry name" value="MJ0042_CXXC"/>
    <property type="match status" value="1"/>
</dbReference>
<reference evidence="3" key="1">
    <citation type="journal article" date="2021" name="Environ. Microbiol.">
        <title>Genomic characterization of three novel Desulfobacterota classes expand the metabolic and phylogenetic diversity of the phylum.</title>
        <authorList>
            <person name="Murphy C.L."/>
            <person name="Biggerstaff J."/>
            <person name="Eichhorn A."/>
            <person name="Ewing E."/>
            <person name="Shahan R."/>
            <person name="Soriano D."/>
            <person name="Stewart S."/>
            <person name="VanMol K."/>
            <person name="Walker R."/>
            <person name="Walters P."/>
            <person name="Elshahed M.S."/>
            <person name="Youssef N.H."/>
        </authorList>
    </citation>
    <scope>NUCLEOTIDE SEQUENCE</scope>
    <source>
        <strain evidence="3">Zod_Metabat.24</strain>
    </source>
</reference>
<reference evidence="3" key="2">
    <citation type="submission" date="2021-01" db="EMBL/GenBank/DDBJ databases">
        <authorList>
            <person name="Hahn C.R."/>
            <person name="Youssef N.H."/>
            <person name="Elshahed M."/>
        </authorList>
    </citation>
    <scope>NUCLEOTIDE SEQUENCE</scope>
    <source>
        <strain evidence="3">Zod_Metabat.24</strain>
    </source>
</reference>
<protein>
    <submittedName>
        <fullName evidence="3">Zinc-ribbon domain-containing protein</fullName>
    </submittedName>
</protein>
<evidence type="ECO:0000313" key="4">
    <source>
        <dbReference type="Proteomes" id="UP000809273"/>
    </source>
</evidence>
<evidence type="ECO:0000313" key="3">
    <source>
        <dbReference type="EMBL" id="MBN1573266.1"/>
    </source>
</evidence>
<dbReference type="Proteomes" id="UP000809273">
    <property type="component" value="Unassembled WGS sequence"/>
</dbReference>
<evidence type="ECO:0000259" key="2">
    <source>
        <dbReference type="Pfam" id="PF13717"/>
    </source>
</evidence>
<feature type="transmembrane region" description="Helical" evidence="1">
    <location>
        <begin position="185"/>
        <end position="203"/>
    </location>
</feature>
<name>A0A9D8KGB3_9DELT</name>
<dbReference type="AlphaFoldDB" id="A0A9D8KGB3"/>
<sequence length="428" mass="48453">MNITCPHCNLNGKISEDKLKASAGKIRCPRCKKTFSPETVVGREHEAEVVVEEIKLERDIGGDDLRFLEDDELGYVEGGGAGDISLVSELNDIGSLDEDDILGPMEGDVLEDIIDEPLEVVEPLDEDEDEEIEIRGKKGIGLKEKKPKKEPKDKVVESIPVGDKAGKVPWKRGGAEAVRWGGFRLLLLGVFLAASIYVVFYSWSAYYKPFLEEKEFLEDSKALLAKYRELKTILEEGISDPVYIVKAVELAYPYNMYVEKYDVIKKDNKKGAKDAGAEVKGNKRFNDPLYGSLAITGRLFLASKELLRRNLKPEDYFNVEWGGELPIKTREQYIDEVKAGLAACLDLMDDNVNYAITLTDISEDFSFFDRIVDHGLRIVGKNDVTKYRSFYTKNLKKVNKKKLKKFNKSIPIMKQTVEEIELFIGRLR</sequence>
<dbReference type="EMBL" id="JAFGIX010000046">
    <property type="protein sequence ID" value="MBN1573266.1"/>
    <property type="molecule type" value="Genomic_DNA"/>
</dbReference>
<dbReference type="Pfam" id="PF13717">
    <property type="entry name" value="Zn_ribbon_4"/>
    <property type="match status" value="1"/>
</dbReference>
<organism evidence="3 4">
    <name type="scientific">Candidatus Zymogenus saltonus</name>
    <dbReference type="NCBI Taxonomy" id="2844893"/>
    <lineage>
        <taxon>Bacteria</taxon>
        <taxon>Deltaproteobacteria</taxon>
        <taxon>Candidatus Zymogenia</taxon>
        <taxon>Candidatus Zymogeniales</taxon>
        <taxon>Candidatus Zymogenaceae</taxon>
        <taxon>Candidatus Zymogenus</taxon>
    </lineage>
</organism>